<proteinExistence type="predicted"/>
<evidence type="ECO:0000313" key="3">
    <source>
        <dbReference type="Proteomes" id="UP000198480"/>
    </source>
</evidence>
<dbReference type="AlphaFoldDB" id="A0A239FKU5"/>
<gene>
    <name evidence="2" type="ORF">SAMN06295967_11313</name>
</gene>
<dbReference type="Proteomes" id="UP000198480">
    <property type="component" value="Unassembled WGS sequence"/>
</dbReference>
<name>A0A239FKU5_9BACT</name>
<evidence type="ECO:0000313" key="2">
    <source>
        <dbReference type="EMBL" id="SNS57526.1"/>
    </source>
</evidence>
<keyword evidence="1" id="KW-0732">Signal</keyword>
<dbReference type="EMBL" id="FZOK01000013">
    <property type="protein sequence ID" value="SNS57526.1"/>
    <property type="molecule type" value="Genomic_DNA"/>
</dbReference>
<accession>A0A239FKU5</accession>
<dbReference type="InterPro" id="IPR039437">
    <property type="entry name" value="FrzH/put_lumazine-bd"/>
</dbReference>
<dbReference type="OrthoDB" id="117186at2"/>
<dbReference type="RefSeq" id="WP_089241764.1">
    <property type="nucleotide sequence ID" value="NZ_FZOK01000013.1"/>
</dbReference>
<dbReference type="Pfam" id="PF12893">
    <property type="entry name" value="Lumazine_bd_2"/>
    <property type="match status" value="1"/>
</dbReference>
<reference evidence="3" key="1">
    <citation type="submission" date="2017-06" db="EMBL/GenBank/DDBJ databases">
        <authorList>
            <person name="Varghese N."/>
            <person name="Submissions S."/>
        </authorList>
    </citation>
    <scope>NUCLEOTIDE SEQUENCE [LARGE SCALE GENOMIC DNA]</scope>
    <source>
        <strain evidence="3">5C</strain>
    </source>
</reference>
<feature type="signal peptide" evidence="1">
    <location>
        <begin position="1"/>
        <end position="23"/>
    </location>
</feature>
<protein>
    <submittedName>
        <fullName evidence="2">Putative lumazine-binding</fullName>
    </submittedName>
</protein>
<dbReference type="InterPro" id="IPR032710">
    <property type="entry name" value="NTF2-like_dom_sf"/>
</dbReference>
<dbReference type="SUPFAM" id="SSF54427">
    <property type="entry name" value="NTF2-like"/>
    <property type="match status" value="1"/>
</dbReference>
<evidence type="ECO:0000256" key="1">
    <source>
        <dbReference type="SAM" id="SignalP"/>
    </source>
</evidence>
<sequence>MKLKKSLLITLCITLFTIVSVQAQTNEEEVKKVIATLFEGMKNKDQSLVQKVFHPDAMMHTTIATENGATLGSNSVKDFINRIATTPANTVLDERILDYQIKIDGAMASAWTPYEFYVNDNFSHCGVNSFSLIKTPEGWKITYVIDTRNKEGCI</sequence>
<keyword evidence="3" id="KW-1185">Reference proteome</keyword>
<feature type="chain" id="PRO_5013325971" evidence="1">
    <location>
        <begin position="24"/>
        <end position="154"/>
    </location>
</feature>
<organism evidence="2 3">
    <name type="scientific">Belliella buryatensis</name>
    <dbReference type="NCBI Taxonomy" id="1500549"/>
    <lineage>
        <taxon>Bacteria</taxon>
        <taxon>Pseudomonadati</taxon>
        <taxon>Bacteroidota</taxon>
        <taxon>Cytophagia</taxon>
        <taxon>Cytophagales</taxon>
        <taxon>Cyclobacteriaceae</taxon>
        <taxon>Belliella</taxon>
    </lineage>
</organism>
<dbReference type="Gene3D" id="3.10.450.50">
    <property type="match status" value="1"/>
</dbReference>